<feature type="active site" description="Nucleophile" evidence="7">
    <location>
        <position position="394"/>
    </location>
</feature>
<dbReference type="PANTHER" id="PTHR11374:SF3">
    <property type="entry name" value="UDP-GLUCOSE 6-DEHYDROGENASE"/>
    <property type="match status" value="1"/>
</dbReference>
<dbReference type="PANTHER" id="PTHR11374">
    <property type="entry name" value="UDP-GLUCOSE DEHYDROGENASE/UDP-MANNAC DEHYDROGENASE"/>
    <property type="match status" value="1"/>
</dbReference>
<dbReference type="SMART" id="SM00984">
    <property type="entry name" value="UDPG_MGDP_dh_C"/>
    <property type="match status" value="1"/>
</dbReference>
<dbReference type="GO" id="GO:0006024">
    <property type="term" value="P:glycosaminoglycan biosynthetic process"/>
    <property type="evidence" value="ECO:0007669"/>
    <property type="project" value="TreeGrafter"/>
</dbReference>
<accession>A0AAE0NFK6</accession>
<evidence type="ECO:0000256" key="10">
    <source>
        <dbReference type="SAM" id="MobiDB-lite"/>
    </source>
</evidence>
<evidence type="ECO:0000256" key="2">
    <source>
        <dbReference type="ARBA" id="ARBA00006601"/>
    </source>
</evidence>
<dbReference type="EC" id="1.1.1.22" evidence="3"/>
<dbReference type="GO" id="GO:0051287">
    <property type="term" value="F:NAD binding"/>
    <property type="evidence" value="ECO:0007669"/>
    <property type="project" value="InterPro"/>
</dbReference>
<dbReference type="Pfam" id="PF00984">
    <property type="entry name" value="UDPG_MGDP_dh"/>
    <property type="match status" value="1"/>
</dbReference>
<dbReference type="SUPFAM" id="SSF51735">
    <property type="entry name" value="NAD(P)-binding Rossmann-fold domains"/>
    <property type="match status" value="1"/>
</dbReference>
<gene>
    <name evidence="12" type="ORF">B0T24DRAFT_197474</name>
</gene>
<sequence>MSIMVPLLTPSVVDSEEGVIVDGYSGYSAPTTPDGSMCFSPISAEDGSANLTAKVRSNGRSLTSALFDTTTRTPPVRNICCVGAGYVGGPTAAVVAFQNPHIRVTVVDRDETRIRRWNSQHPPIYEPGLNDILRVARDGAKECVVQNKSGEANTLDSDDAPNLSSDGDSERNSHAGGTTTVGARQPNLFFSTDVARCIGEADVVLVAVNTPTKTRGAGAGSATDMTAFEAVTAVVAQYARPGAIIVEKSTVPCRTAQLVQDTLALHRPNVHFEVLSNPEFLAAGTAIKDLLSPDRILIGSSSTPAGHRAAAALASVYASWIPQSRIITTNVFSSELAKLVANSMLAQRISSINSIAAVCDATGADVDEVASAIGSDPRIGSKFLKAGIGFGGSCFKKDVLSLVYLAETLILPEVAEYWRAVIMMNEYARNRFVSRVVRCLNNTLVGKKVTVFGYAFKKDTNDTRESPALDIIRTLSEEGPREIAIYDPCCIPAQMTDEISRFVGPGFLKTNGGPVSVYGDAYAACEGSDAVMITTEFDEFKNTVTSPASGATSAPARPKALPVDPRPFEQDEPSENDLLALQSFLQRSSTAGAPKSFLLDPLNRFNPVPDCDGDCPDCHLEEATGTTGYGAGEAYVPKARLDWRKIYGHMRRPHWVFDGRGVLDITEMERLGFRVESVGRQSRF</sequence>
<protein>
    <recommendedName>
        <fullName evidence="3">UDP-glucose 6-dehydrogenase</fullName>
        <ecNumber evidence="3">1.1.1.22</ecNumber>
    </recommendedName>
</protein>
<feature type="binding site" evidence="8">
    <location>
        <position position="391"/>
    </location>
    <ligand>
        <name>substrate</name>
    </ligand>
</feature>
<dbReference type="InterPro" id="IPR036220">
    <property type="entry name" value="UDP-Glc/GDP-Man_DH_C_sf"/>
</dbReference>
<dbReference type="InterPro" id="IPR036291">
    <property type="entry name" value="NAD(P)-bd_dom_sf"/>
</dbReference>
<feature type="binding site" evidence="8">
    <location>
        <position position="457"/>
    </location>
    <ligand>
        <name>substrate</name>
    </ligand>
</feature>
<feature type="binding site" evidence="8">
    <location>
        <begin position="383"/>
        <end position="387"/>
    </location>
    <ligand>
        <name>substrate</name>
    </ligand>
</feature>
<feature type="region of interest" description="Disordered" evidence="10">
    <location>
        <begin position="148"/>
        <end position="182"/>
    </location>
</feature>
<keyword evidence="13" id="KW-1185">Reference proteome</keyword>
<keyword evidence="5 9" id="KW-0520">NAD</keyword>
<evidence type="ECO:0000256" key="7">
    <source>
        <dbReference type="PIRSR" id="PIRSR500134-1"/>
    </source>
</evidence>
<feature type="binding site" evidence="9">
    <location>
        <position position="397"/>
    </location>
    <ligand>
        <name>NAD(+)</name>
        <dbReference type="ChEBI" id="CHEBI:57540"/>
    </ligand>
</feature>
<evidence type="ECO:0000259" key="11">
    <source>
        <dbReference type="SMART" id="SM00984"/>
    </source>
</evidence>
<dbReference type="GO" id="GO:0005634">
    <property type="term" value="C:nucleus"/>
    <property type="evidence" value="ECO:0007669"/>
    <property type="project" value="TreeGrafter"/>
</dbReference>
<evidence type="ECO:0000313" key="12">
    <source>
        <dbReference type="EMBL" id="KAK3380597.1"/>
    </source>
</evidence>
<evidence type="ECO:0000256" key="5">
    <source>
        <dbReference type="ARBA" id="ARBA00023027"/>
    </source>
</evidence>
<comment type="similarity">
    <text evidence="2">Belongs to the UDP-glucose/GDP-mannose dehydrogenase family.</text>
</comment>
<dbReference type="AlphaFoldDB" id="A0AAE0NFK6"/>
<comment type="catalytic activity">
    <reaction evidence="6">
        <text>UDP-alpha-D-glucose + 2 NAD(+) + H2O = UDP-alpha-D-glucuronate + 2 NADH + 3 H(+)</text>
        <dbReference type="Rhea" id="RHEA:23596"/>
        <dbReference type="ChEBI" id="CHEBI:15377"/>
        <dbReference type="ChEBI" id="CHEBI:15378"/>
        <dbReference type="ChEBI" id="CHEBI:57540"/>
        <dbReference type="ChEBI" id="CHEBI:57945"/>
        <dbReference type="ChEBI" id="CHEBI:58052"/>
        <dbReference type="ChEBI" id="CHEBI:58885"/>
        <dbReference type="EC" id="1.1.1.22"/>
    </reaction>
</comment>
<dbReference type="Gene3D" id="1.20.5.100">
    <property type="entry name" value="Cytochrome c1, transmembrane anchor, C-terminal"/>
    <property type="match status" value="1"/>
</dbReference>
<reference evidence="12" key="1">
    <citation type="journal article" date="2023" name="Mol. Phylogenet. Evol.">
        <title>Genome-scale phylogeny and comparative genomics of the fungal order Sordariales.</title>
        <authorList>
            <person name="Hensen N."/>
            <person name="Bonometti L."/>
            <person name="Westerberg I."/>
            <person name="Brannstrom I.O."/>
            <person name="Guillou S."/>
            <person name="Cros-Aarteil S."/>
            <person name="Calhoun S."/>
            <person name="Haridas S."/>
            <person name="Kuo A."/>
            <person name="Mondo S."/>
            <person name="Pangilinan J."/>
            <person name="Riley R."/>
            <person name="LaButti K."/>
            <person name="Andreopoulos B."/>
            <person name="Lipzen A."/>
            <person name="Chen C."/>
            <person name="Yan M."/>
            <person name="Daum C."/>
            <person name="Ng V."/>
            <person name="Clum A."/>
            <person name="Steindorff A."/>
            <person name="Ohm R.A."/>
            <person name="Martin F."/>
            <person name="Silar P."/>
            <person name="Natvig D.O."/>
            <person name="Lalanne C."/>
            <person name="Gautier V."/>
            <person name="Ament-Velasquez S.L."/>
            <person name="Kruys A."/>
            <person name="Hutchinson M.I."/>
            <person name="Powell A.J."/>
            <person name="Barry K."/>
            <person name="Miller A.N."/>
            <person name="Grigoriev I.V."/>
            <person name="Debuchy R."/>
            <person name="Gladieux P."/>
            <person name="Hiltunen Thoren M."/>
            <person name="Johannesson H."/>
        </authorList>
    </citation>
    <scope>NUCLEOTIDE SEQUENCE</scope>
    <source>
        <strain evidence="12">CBS 958.72</strain>
    </source>
</reference>
<dbReference type="Proteomes" id="UP001287356">
    <property type="component" value="Unassembled WGS sequence"/>
</dbReference>
<evidence type="ECO:0000256" key="8">
    <source>
        <dbReference type="PIRSR" id="PIRSR500134-2"/>
    </source>
</evidence>
<dbReference type="SUPFAM" id="SSF52413">
    <property type="entry name" value="UDP-glucose/GDP-mannose dehydrogenase C-terminal domain"/>
    <property type="match status" value="1"/>
</dbReference>
<dbReference type="InterPro" id="IPR028357">
    <property type="entry name" value="UDPglc_DH_bac"/>
</dbReference>
<dbReference type="GO" id="GO:0000271">
    <property type="term" value="P:polysaccharide biosynthetic process"/>
    <property type="evidence" value="ECO:0007669"/>
    <property type="project" value="InterPro"/>
</dbReference>
<dbReference type="InterPro" id="IPR014026">
    <property type="entry name" value="UDP-Glc/GDP-Man_DH_dimer"/>
</dbReference>
<evidence type="ECO:0000256" key="9">
    <source>
        <dbReference type="PIRSR" id="PIRSR500134-3"/>
    </source>
</evidence>
<feature type="binding site" evidence="8">
    <location>
        <position position="338"/>
    </location>
    <ligand>
        <name>substrate</name>
    </ligand>
</feature>
<feature type="binding site" evidence="9">
    <location>
        <position position="250"/>
    </location>
    <ligand>
        <name>NAD(+)</name>
        <dbReference type="ChEBI" id="CHEBI:57540"/>
    </ligand>
</feature>
<evidence type="ECO:0000256" key="4">
    <source>
        <dbReference type="ARBA" id="ARBA00023002"/>
    </source>
</evidence>
<keyword evidence="4" id="KW-0560">Oxidoreductase</keyword>
<feature type="compositionally biased region" description="Low complexity" evidence="10">
    <location>
        <begin position="544"/>
        <end position="558"/>
    </location>
</feature>
<comment type="pathway">
    <text evidence="1">Nucleotide-sugar biosynthesis; UDP-alpha-D-glucuronate biosynthesis; UDP-alpha-D-glucuronate from UDP-alpha-D-glucose: step 1/1.</text>
</comment>
<reference evidence="12" key="2">
    <citation type="submission" date="2023-06" db="EMBL/GenBank/DDBJ databases">
        <authorList>
            <consortium name="Lawrence Berkeley National Laboratory"/>
            <person name="Haridas S."/>
            <person name="Hensen N."/>
            <person name="Bonometti L."/>
            <person name="Westerberg I."/>
            <person name="Brannstrom I.O."/>
            <person name="Guillou S."/>
            <person name="Cros-Aarteil S."/>
            <person name="Calhoun S."/>
            <person name="Kuo A."/>
            <person name="Mondo S."/>
            <person name="Pangilinan J."/>
            <person name="Riley R."/>
            <person name="Labutti K."/>
            <person name="Andreopoulos B."/>
            <person name="Lipzen A."/>
            <person name="Chen C."/>
            <person name="Yanf M."/>
            <person name="Daum C."/>
            <person name="Ng V."/>
            <person name="Clum A."/>
            <person name="Steindorff A."/>
            <person name="Ohm R."/>
            <person name="Martin F."/>
            <person name="Silar P."/>
            <person name="Natvig D."/>
            <person name="Lalanne C."/>
            <person name="Gautier V."/>
            <person name="Ament-Velasquez S.L."/>
            <person name="Kruys A."/>
            <person name="Hutchinson M.I."/>
            <person name="Powell A.J."/>
            <person name="Barry K."/>
            <person name="Miller A.N."/>
            <person name="Grigoriev I.V."/>
            <person name="Debuchy R."/>
            <person name="Gladieux P."/>
            <person name="Thoren M.H."/>
            <person name="Johannesson H."/>
        </authorList>
    </citation>
    <scope>NUCLEOTIDE SEQUENCE</scope>
    <source>
        <strain evidence="12">CBS 958.72</strain>
    </source>
</reference>
<dbReference type="EMBL" id="JAULSN010000002">
    <property type="protein sequence ID" value="KAK3380597.1"/>
    <property type="molecule type" value="Genomic_DNA"/>
</dbReference>
<feature type="binding site" evidence="9">
    <location>
        <position position="464"/>
    </location>
    <ligand>
        <name>NAD(+)</name>
        <dbReference type="ChEBI" id="CHEBI:57540"/>
    </ligand>
</feature>
<dbReference type="SUPFAM" id="SSF48179">
    <property type="entry name" value="6-phosphogluconate dehydrogenase C-terminal domain-like"/>
    <property type="match status" value="1"/>
</dbReference>
<feature type="region of interest" description="Disordered" evidence="10">
    <location>
        <begin position="544"/>
        <end position="573"/>
    </location>
</feature>
<dbReference type="InterPro" id="IPR017476">
    <property type="entry name" value="UDP-Glc/GDP-Man"/>
</dbReference>
<organism evidence="12 13">
    <name type="scientific">Lasiosphaeria ovina</name>
    <dbReference type="NCBI Taxonomy" id="92902"/>
    <lineage>
        <taxon>Eukaryota</taxon>
        <taxon>Fungi</taxon>
        <taxon>Dikarya</taxon>
        <taxon>Ascomycota</taxon>
        <taxon>Pezizomycotina</taxon>
        <taxon>Sordariomycetes</taxon>
        <taxon>Sordariomycetidae</taxon>
        <taxon>Sordariales</taxon>
        <taxon>Lasiosphaeriaceae</taxon>
        <taxon>Lasiosphaeria</taxon>
    </lineage>
</organism>
<dbReference type="Pfam" id="PF03720">
    <property type="entry name" value="UDPG_MGDP_dh_C"/>
    <property type="match status" value="1"/>
</dbReference>
<dbReference type="FunFam" id="3.40.50.720:FF:000193">
    <property type="entry name" value="UDP-glucose 6-dehydrogenase"/>
    <property type="match status" value="1"/>
</dbReference>
<comment type="caution">
    <text evidence="12">The sequence shown here is derived from an EMBL/GenBank/DDBJ whole genome shotgun (WGS) entry which is preliminary data.</text>
</comment>
<dbReference type="InterPro" id="IPR001732">
    <property type="entry name" value="UDP-Glc/GDP-Man_DH_N"/>
</dbReference>
<evidence type="ECO:0000313" key="13">
    <source>
        <dbReference type="Proteomes" id="UP001287356"/>
    </source>
</evidence>
<dbReference type="Gene3D" id="3.40.50.720">
    <property type="entry name" value="NAD(P)-binding Rossmann-like Domain"/>
    <property type="match status" value="2"/>
</dbReference>
<dbReference type="NCBIfam" id="TIGR03026">
    <property type="entry name" value="NDP-sugDHase"/>
    <property type="match status" value="1"/>
</dbReference>
<feature type="binding site" evidence="9">
    <location>
        <position position="210"/>
    </location>
    <ligand>
        <name>NAD(+)</name>
        <dbReference type="ChEBI" id="CHEBI:57540"/>
    </ligand>
</feature>
<name>A0AAE0NFK6_9PEZI</name>
<dbReference type="InterPro" id="IPR028356">
    <property type="entry name" value="UDPglc_DH_euk"/>
</dbReference>
<feature type="domain" description="UDP-glucose/GDP-mannose dehydrogenase C-terminal" evidence="11">
    <location>
        <begin position="450"/>
        <end position="547"/>
    </location>
</feature>
<dbReference type="PIRSF" id="PIRSF500134">
    <property type="entry name" value="UDPglc_DH_bac"/>
    <property type="match status" value="1"/>
</dbReference>
<proteinExistence type="inferred from homology"/>
<evidence type="ECO:0000256" key="3">
    <source>
        <dbReference type="ARBA" id="ARBA00012954"/>
    </source>
</evidence>
<dbReference type="Pfam" id="PF03721">
    <property type="entry name" value="UDPG_MGDP_dh_N"/>
    <property type="match status" value="2"/>
</dbReference>
<dbReference type="FunFam" id="1.20.5.100:FF:000001">
    <property type="entry name" value="UDP-glucose 6-dehydrogenase"/>
    <property type="match status" value="1"/>
</dbReference>
<dbReference type="PIRSF" id="PIRSF000124">
    <property type="entry name" value="UDPglc_GDPman_dh"/>
    <property type="match status" value="1"/>
</dbReference>
<evidence type="ECO:0000256" key="1">
    <source>
        <dbReference type="ARBA" id="ARBA00004701"/>
    </source>
</evidence>
<evidence type="ECO:0000256" key="6">
    <source>
        <dbReference type="ARBA" id="ARBA00047473"/>
    </source>
</evidence>
<dbReference type="InterPro" id="IPR008927">
    <property type="entry name" value="6-PGluconate_DH-like_C_sf"/>
</dbReference>
<dbReference type="GO" id="GO:0003979">
    <property type="term" value="F:UDP-glucose 6-dehydrogenase activity"/>
    <property type="evidence" value="ECO:0007669"/>
    <property type="project" value="UniProtKB-EC"/>
</dbReference>
<dbReference type="InterPro" id="IPR014027">
    <property type="entry name" value="UDP-Glc/GDP-Man_DH_C"/>
</dbReference>